<dbReference type="PANTHER" id="PTHR45620:SF15">
    <property type="entry name" value="DIURETIC HORMONE 44 RECEPTOR 1-RELATED"/>
    <property type="match status" value="1"/>
</dbReference>
<keyword evidence="3" id="KW-1185">Reference proteome</keyword>
<dbReference type="EnsemblMetazoa" id="GBRI044266-RA">
    <property type="protein sequence ID" value="GBRI044266-PA"/>
    <property type="gene ID" value="GBRI044266"/>
</dbReference>
<feature type="domain" description="G-protein coupled receptors family 2 profile 1" evidence="1">
    <location>
        <begin position="76"/>
        <end position="162"/>
    </location>
</feature>
<dbReference type="InterPro" id="IPR001879">
    <property type="entry name" value="GPCR_2_extracellular_dom"/>
</dbReference>
<dbReference type="PROSITE" id="PS00649">
    <property type="entry name" value="G_PROTEIN_RECEP_F2_1"/>
    <property type="match status" value="1"/>
</dbReference>
<evidence type="ECO:0000313" key="3">
    <source>
        <dbReference type="Proteomes" id="UP000091820"/>
    </source>
</evidence>
<dbReference type="SMART" id="SM00008">
    <property type="entry name" value="HormR"/>
    <property type="match status" value="1"/>
</dbReference>
<dbReference type="GO" id="GO:0008528">
    <property type="term" value="F:G protein-coupled peptide receptor activity"/>
    <property type="evidence" value="ECO:0007669"/>
    <property type="project" value="TreeGrafter"/>
</dbReference>
<dbReference type="InterPro" id="IPR002001">
    <property type="entry name" value="GPCR_2_diuretic_rcpt"/>
</dbReference>
<dbReference type="InterPro" id="IPR017983">
    <property type="entry name" value="GPCR_2_secretin-like_CS"/>
</dbReference>
<dbReference type="PRINTS" id="PR01127">
    <property type="entry name" value="DIUHORMONER"/>
</dbReference>
<dbReference type="PANTHER" id="PTHR45620">
    <property type="entry name" value="PDF RECEPTOR-LIKE PROTEIN-RELATED"/>
    <property type="match status" value="1"/>
</dbReference>
<dbReference type="AlphaFoldDB" id="A0A1A9X4R6"/>
<dbReference type="Proteomes" id="UP000091820">
    <property type="component" value="Unassembled WGS sequence"/>
</dbReference>
<evidence type="ECO:0000259" key="1">
    <source>
        <dbReference type="PROSITE" id="PS50227"/>
    </source>
</evidence>
<accession>A0A1A9X4R6</accession>
<organism evidence="2 3">
    <name type="scientific">Glossina brevipalpis</name>
    <dbReference type="NCBI Taxonomy" id="37001"/>
    <lineage>
        <taxon>Eukaryota</taxon>
        <taxon>Metazoa</taxon>
        <taxon>Ecdysozoa</taxon>
        <taxon>Arthropoda</taxon>
        <taxon>Hexapoda</taxon>
        <taxon>Insecta</taxon>
        <taxon>Pterygota</taxon>
        <taxon>Neoptera</taxon>
        <taxon>Endopterygota</taxon>
        <taxon>Diptera</taxon>
        <taxon>Brachycera</taxon>
        <taxon>Muscomorpha</taxon>
        <taxon>Hippoboscoidea</taxon>
        <taxon>Glossinidae</taxon>
        <taxon>Glossina</taxon>
    </lineage>
</organism>
<dbReference type="STRING" id="37001.A0A1A9X4R6"/>
<evidence type="ECO:0000313" key="2">
    <source>
        <dbReference type="EnsemblMetazoa" id="GBRI044266-PA"/>
    </source>
</evidence>
<dbReference type="InterPro" id="IPR036445">
    <property type="entry name" value="GPCR_2_extracell_dom_sf"/>
</dbReference>
<reference evidence="3" key="1">
    <citation type="submission" date="2014-03" db="EMBL/GenBank/DDBJ databases">
        <authorList>
            <person name="Aksoy S."/>
            <person name="Warren W."/>
            <person name="Wilson R.K."/>
        </authorList>
    </citation>
    <scope>NUCLEOTIDE SEQUENCE [LARGE SCALE GENOMIC DNA]</scope>
    <source>
        <strain evidence="3">IAEA</strain>
    </source>
</reference>
<dbReference type="GO" id="GO:0008036">
    <property type="term" value="F:diuretic hormone receptor activity"/>
    <property type="evidence" value="ECO:0007669"/>
    <property type="project" value="InterPro"/>
</dbReference>
<name>A0A1A9X4R6_9MUSC</name>
<dbReference type="VEuPathDB" id="VectorBase:GBRI044266"/>
<dbReference type="GO" id="GO:0007188">
    <property type="term" value="P:adenylate cyclase-modulating G protein-coupled receptor signaling pathway"/>
    <property type="evidence" value="ECO:0007669"/>
    <property type="project" value="TreeGrafter"/>
</dbReference>
<dbReference type="PROSITE" id="PS50227">
    <property type="entry name" value="G_PROTEIN_RECEP_F2_3"/>
    <property type="match status" value="1"/>
</dbReference>
<dbReference type="SUPFAM" id="SSF111418">
    <property type="entry name" value="Hormone receptor domain"/>
    <property type="match status" value="1"/>
</dbReference>
<dbReference type="Pfam" id="PF02793">
    <property type="entry name" value="HRM"/>
    <property type="match status" value="1"/>
</dbReference>
<reference evidence="2" key="2">
    <citation type="submission" date="2020-05" db="UniProtKB">
        <authorList>
            <consortium name="EnsemblMetazoa"/>
        </authorList>
    </citation>
    <scope>IDENTIFICATION</scope>
    <source>
        <strain evidence="2">IAEA</strain>
    </source>
</reference>
<dbReference type="GO" id="GO:0005886">
    <property type="term" value="C:plasma membrane"/>
    <property type="evidence" value="ECO:0007669"/>
    <property type="project" value="TreeGrafter"/>
</dbReference>
<dbReference type="Gene3D" id="4.10.1240.10">
    <property type="entry name" value="GPCR, family 2, extracellular hormone receptor domain"/>
    <property type="match status" value="1"/>
</dbReference>
<dbReference type="GO" id="GO:0017046">
    <property type="term" value="F:peptide hormone binding"/>
    <property type="evidence" value="ECO:0007669"/>
    <property type="project" value="TreeGrafter"/>
</dbReference>
<protein>
    <recommendedName>
        <fullName evidence="1">G-protein coupled receptors family 2 profile 1 domain-containing protein</fullName>
    </recommendedName>
</protein>
<dbReference type="InterPro" id="IPR050332">
    <property type="entry name" value="GPCR_2"/>
</dbReference>
<sequence>MDTIDLNTFVEKLAEDVVKNDAAYRYKNFSLNSLQKVNAQLETAVEDDNQLRDVLEIIVAALTNRDSVANHTLELQCLQQQKFNKTIDESKIAVITNSLSCPVSFDSVLCWPSTPSGSWAALPCFKEFKGVRYDNSQNATRYCHLNGTWDNYTNYDKCHNVAQLPEVPDFAPDDRSCQ</sequence>
<proteinExistence type="predicted"/>